<feature type="region of interest" description="Disordered" evidence="1">
    <location>
        <begin position="77"/>
        <end position="167"/>
    </location>
</feature>
<dbReference type="EMBL" id="LXQA010112693">
    <property type="protein sequence ID" value="MCI18983.1"/>
    <property type="molecule type" value="Genomic_DNA"/>
</dbReference>
<evidence type="ECO:0000256" key="1">
    <source>
        <dbReference type="SAM" id="MobiDB-lite"/>
    </source>
</evidence>
<keyword evidence="3" id="KW-1185">Reference proteome</keyword>
<proteinExistence type="predicted"/>
<comment type="caution">
    <text evidence="2">The sequence shown here is derived from an EMBL/GenBank/DDBJ whole genome shotgun (WGS) entry which is preliminary data.</text>
</comment>
<sequence>MRLLKEAVKVPNQPLLVKKPSGPLPEDPPMLFDNEPKDVILEYMRLMKTEGITITGDDIFHVPTEDKKRKRIVKIKQEKASEDKAKAVEATKFENKTATEKSKGKSTKKQKSERKKAPRVQKRTIVQNEESEEIQEEKPMFKRKRTRQTDPDQAQPEPEGMDTEADA</sequence>
<dbReference type="AlphaFoldDB" id="A0A392Q3K5"/>
<feature type="compositionally biased region" description="Basic residues" evidence="1">
    <location>
        <begin position="104"/>
        <end position="122"/>
    </location>
</feature>
<feature type="non-terminal residue" evidence="2">
    <location>
        <position position="167"/>
    </location>
</feature>
<name>A0A392Q3K5_9FABA</name>
<protein>
    <submittedName>
        <fullName evidence="2">Uncharacterized protein</fullName>
    </submittedName>
</protein>
<reference evidence="2 3" key="1">
    <citation type="journal article" date="2018" name="Front. Plant Sci.">
        <title>Red Clover (Trifolium pratense) and Zigzag Clover (T. medium) - A Picture of Genomic Similarities and Differences.</title>
        <authorList>
            <person name="Dluhosova J."/>
            <person name="Istvanek J."/>
            <person name="Nedelnik J."/>
            <person name="Repkova J."/>
        </authorList>
    </citation>
    <scope>NUCLEOTIDE SEQUENCE [LARGE SCALE GENOMIC DNA]</scope>
    <source>
        <strain evidence="3">cv. 10/8</strain>
        <tissue evidence="2">Leaf</tissue>
    </source>
</reference>
<feature type="compositionally biased region" description="Basic and acidic residues" evidence="1">
    <location>
        <begin position="77"/>
        <end position="103"/>
    </location>
</feature>
<evidence type="ECO:0000313" key="3">
    <source>
        <dbReference type="Proteomes" id="UP000265520"/>
    </source>
</evidence>
<dbReference type="Proteomes" id="UP000265520">
    <property type="component" value="Unassembled WGS sequence"/>
</dbReference>
<organism evidence="2 3">
    <name type="scientific">Trifolium medium</name>
    <dbReference type="NCBI Taxonomy" id="97028"/>
    <lineage>
        <taxon>Eukaryota</taxon>
        <taxon>Viridiplantae</taxon>
        <taxon>Streptophyta</taxon>
        <taxon>Embryophyta</taxon>
        <taxon>Tracheophyta</taxon>
        <taxon>Spermatophyta</taxon>
        <taxon>Magnoliopsida</taxon>
        <taxon>eudicotyledons</taxon>
        <taxon>Gunneridae</taxon>
        <taxon>Pentapetalae</taxon>
        <taxon>rosids</taxon>
        <taxon>fabids</taxon>
        <taxon>Fabales</taxon>
        <taxon>Fabaceae</taxon>
        <taxon>Papilionoideae</taxon>
        <taxon>50 kb inversion clade</taxon>
        <taxon>NPAAA clade</taxon>
        <taxon>Hologalegina</taxon>
        <taxon>IRL clade</taxon>
        <taxon>Trifolieae</taxon>
        <taxon>Trifolium</taxon>
    </lineage>
</organism>
<evidence type="ECO:0000313" key="2">
    <source>
        <dbReference type="EMBL" id="MCI18983.1"/>
    </source>
</evidence>
<accession>A0A392Q3K5</accession>